<keyword evidence="7" id="KW-1185">Reference proteome</keyword>
<dbReference type="Pfam" id="PF03466">
    <property type="entry name" value="LysR_substrate"/>
    <property type="match status" value="1"/>
</dbReference>
<dbReference type="PRINTS" id="PR00039">
    <property type="entry name" value="HTHLYSR"/>
</dbReference>
<protein>
    <recommendedName>
        <fullName evidence="5">HTH lysR-type domain-containing protein</fullName>
    </recommendedName>
</protein>
<dbReference type="PATRIC" id="fig|742737.3.peg.1673"/>
<dbReference type="CDD" id="cd05466">
    <property type="entry name" value="PBP2_LTTR_substrate"/>
    <property type="match status" value="1"/>
</dbReference>
<dbReference type="GO" id="GO:0003700">
    <property type="term" value="F:DNA-binding transcription factor activity"/>
    <property type="evidence" value="ECO:0007669"/>
    <property type="project" value="InterPro"/>
</dbReference>
<accession>G5IDU5</accession>
<name>G5IDU5_9FIRM</name>
<evidence type="ECO:0000313" key="6">
    <source>
        <dbReference type="EMBL" id="EHI60355.1"/>
    </source>
</evidence>
<dbReference type="InterPro" id="IPR036388">
    <property type="entry name" value="WH-like_DNA-bd_sf"/>
</dbReference>
<evidence type="ECO:0000259" key="5">
    <source>
        <dbReference type="PROSITE" id="PS50931"/>
    </source>
</evidence>
<dbReference type="SUPFAM" id="SSF46785">
    <property type="entry name" value="Winged helix' DNA-binding domain"/>
    <property type="match status" value="1"/>
</dbReference>
<evidence type="ECO:0000256" key="4">
    <source>
        <dbReference type="ARBA" id="ARBA00023163"/>
    </source>
</evidence>
<dbReference type="RefSeq" id="WP_006779635.1">
    <property type="nucleotide sequence ID" value="NZ_CP040506.1"/>
</dbReference>
<keyword evidence="2" id="KW-0805">Transcription regulation</keyword>
<keyword evidence="3" id="KW-0238">DNA-binding</keyword>
<evidence type="ECO:0000256" key="3">
    <source>
        <dbReference type="ARBA" id="ARBA00023125"/>
    </source>
</evidence>
<dbReference type="GO" id="GO:0000976">
    <property type="term" value="F:transcription cis-regulatory region binding"/>
    <property type="evidence" value="ECO:0007669"/>
    <property type="project" value="TreeGrafter"/>
</dbReference>
<dbReference type="SUPFAM" id="SSF53850">
    <property type="entry name" value="Periplasmic binding protein-like II"/>
    <property type="match status" value="1"/>
</dbReference>
<dbReference type="Proteomes" id="UP000005384">
    <property type="component" value="Unassembled WGS sequence"/>
</dbReference>
<dbReference type="PANTHER" id="PTHR30126">
    <property type="entry name" value="HTH-TYPE TRANSCRIPTIONAL REGULATOR"/>
    <property type="match status" value="1"/>
</dbReference>
<evidence type="ECO:0000256" key="1">
    <source>
        <dbReference type="ARBA" id="ARBA00009437"/>
    </source>
</evidence>
<evidence type="ECO:0000313" key="7">
    <source>
        <dbReference type="Proteomes" id="UP000005384"/>
    </source>
</evidence>
<dbReference type="Gene3D" id="1.10.10.10">
    <property type="entry name" value="Winged helix-like DNA-binding domain superfamily/Winged helix DNA-binding domain"/>
    <property type="match status" value="1"/>
</dbReference>
<dbReference type="AlphaFoldDB" id="G5IDU5"/>
<comment type="caution">
    <text evidence="6">The sequence shown here is derived from an EMBL/GenBank/DDBJ whole genome shotgun (WGS) entry which is preliminary data.</text>
</comment>
<feature type="domain" description="HTH lysR-type" evidence="5">
    <location>
        <begin position="1"/>
        <end position="60"/>
    </location>
</feature>
<dbReference type="HOGENOM" id="CLU_039613_6_1_9"/>
<dbReference type="Gene3D" id="3.40.190.290">
    <property type="match status" value="1"/>
</dbReference>
<dbReference type="InterPro" id="IPR000847">
    <property type="entry name" value="LysR_HTH_N"/>
</dbReference>
<keyword evidence="4" id="KW-0804">Transcription</keyword>
<gene>
    <name evidence="6" type="ORF">HMPREF9473_01652</name>
</gene>
<dbReference type="Pfam" id="PF00126">
    <property type="entry name" value="HTH_1"/>
    <property type="match status" value="1"/>
</dbReference>
<dbReference type="InterPro" id="IPR005119">
    <property type="entry name" value="LysR_subst-bd"/>
</dbReference>
<comment type="similarity">
    <text evidence="1">Belongs to the LysR transcriptional regulatory family.</text>
</comment>
<dbReference type="FunFam" id="1.10.10.10:FF:000001">
    <property type="entry name" value="LysR family transcriptional regulator"/>
    <property type="match status" value="1"/>
</dbReference>
<evidence type="ECO:0000256" key="2">
    <source>
        <dbReference type="ARBA" id="ARBA00023015"/>
    </source>
</evidence>
<dbReference type="PANTHER" id="PTHR30126:SF64">
    <property type="entry name" value="HTH-TYPE TRANSCRIPTIONAL REGULATOR CITR"/>
    <property type="match status" value="1"/>
</dbReference>
<proteinExistence type="inferred from homology"/>
<organism evidence="6 7">
    <name type="scientific">Hungatella hathewayi WAL-18680</name>
    <dbReference type="NCBI Taxonomy" id="742737"/>
    <lineage>
        <taxon>Bacteria</taxon>
        <taxon>Bacillati</taxon>
        <taxon>Bacillota</taxon>
        <taxon>Clostridia</taxon>
        <taxon>Lachnospirales</taxon>
        <taxon>Lachnospiraceae</taxon>
        <taxon>Hungatella</taxon>
    </lineage>
</organism>
<reference evidence="6 7" key="1">
    <citation type="submission" date="2011-08" db="EMBL/GenBank/DDBJ databases">
        <title>The Genome Sequence of Clostridium hathewayi WAL-18680.</title>
        <authorList>
            <consortium name="The Broad Institute Genome Sequencing Platform"/>
            <person name="Earl A."/>
            <person name="Ward D."/>
            <person name="Feldgarden M."/>
            <person name="Gevers D."/>
            <person name="Finegold S.M."/>
            <person name="Summanen P.H."/>
            <person name="Molitoris D.R."/>
            <person name="Song M."/>
            <person name="Daigneault M."/>
            <person name="Allen-Vercoe E."/>
            <person name="Young S.K."/>
            <person name="Zeng Q."/>
            <person name="Gargeya S."/>
            <person name="Fitzgerald M."/>
            <person name="Haas B."/>
            <person name="Abouelleil A."/>
            <person name="Alvarado L."/>
            <person name="Arachchi H.M."/>
            <person name="Berlin A."/>
            <person name="Brown A."/>
            <person name="Chapman S.B."/>
            <person name="Chen Z."/>
            <person name="Dunbar C."/>
            <person name="Freedman E."/>
            <person name="Gearin G."/>
            <person name="Gellesch M."/>
            <person name="Goldberg J."/>
            <person name="Griggs A."/>
            <person name="Gujja S."/>
            <person name="Heiman D."/>
            <person name="Howarth C."/>
            <person name="Larson L."/>
            <person name="Lui A."/>
            <person name="MacDonald P.J.P."/>
            <person name="Montmayeur A."/>
            <person name="Murphy C."/>
            <person name="Neiman D."/>
            <person name="Pearson M."/>
            <person name="Priest M."/>
            <person name="Roberts A."/>
            <person name="Saif S."/>
            <person name="Shea T."/>
            <person name="Shenoy N."/>
            <person name="Sisk P."/>
            <person name="Stolte C."/>
            <person name="Sykes S."/>
            <person name="Wortman J."/>
            <person name="Nusbaum C."/>
            <person name="Birren B."/>
        </authorList>
    </citation>
    <scope>NUCLEOTIDE SEQUENCE [LARGE SCALE GENOMIC DNA]</scope>
    <source>
        <strain evidence="6 7">WAL-18680</strain>
    </source>
</reference>
<dbReference type="EMBL" id="ADLN01000026">
    <property type="protein sequence ID" value="EHI60355.1"/>
    <property type="molecule type" value="Genomic_DNA"/>
</dbReference>
<sequence length="298" mass="33973">MDINLEYYRVFYHVSRLGSITGAAEELCISQPAVSQAVRQLEKALNCQLFIRTSKGVHLTEEGALLYSYVERGLLSIQDGEGMLRRMQDLETGEIRIGASDMTLQFYLLSYLEAFHERHPGVKVMVSNAPTPETMESLYEGKIDFGVVSTPLKPRPEVKMTPVRKIRNVFVAGERFAYLKGKTLEYESLLTLPCILLEPRTSTRTFLDEFLAENQVKLAPEFELATSDMIVQFALRNLGIGGVVWDFAREKLESGELFELKFLREMPEREFCIVTDKRNPMSPAGRRLLGMMIEHEEC</sequence>
<dbReference type="PROSITE" id="PS50931">
    <property type="entry name" value="HTH_LYSR"/>
    <property type="match status" value="1"/>
</dbReference>
<dbReference type="InterPro" id="IPR036390">
    <property type="entry name" value="WH_DNA-bd_sf"/>
</dbReference>
<dbReference type="OrthoDB" id="9778774at2"/>